<reference evidence="1 2" key="1">
    <citation type="journal article" date="2018" name="Nat. Genet.">
        <title>The Rosa genome provides new insights in the design of modern roses.</title>
        <authorList>
            <person name="Bendahmane M."/>
        </authorList>
    </citation>
    <scope>NUCLEOTIDE SEQUENCE [LARGE SCALE GENOMIC DNA]</scope>
    <source>
        <strain evidence="2">cv. Old Blush</strain>
    </source>
</reference>
<name>A0A2P6R6A6_ROSCH</name>
<evidence type="ECO:0000313" key="2">
    <source>
        <dbReference type="Proteomes" id="UP000238479"/>
    </source>
</evidence>
<accession>A0A2P6R6A6</accession>
<gene>
    <name evidence="1" type="ORF">RchiOBHm_Chr3g0452491</name>
</gene>
<dbReference type="EMBL" id="PDCK01000041">
    <property type="protein sequence ID" value="PRQ41963.1"/>
    <property type="molecule type" value="Genomic_DNA"/>
</dbReference>
<dbReference type="Gramene" id="PRQ41963">
    <property type="protein sequence ID" value="PRQ41963"/>
    <property type="gene ID" value="RchiOBHm_Chr3g0452491"/>
</dbReference>
<proteinExistence type="predicted"/>
<comment type="caution">
    <text evidence="1">The sequence shown here is derived from an EMBL/GenBank/DDBJ whole genome shotgun (WGS) entry which is preliminary data.</text>
</comment>
<dbReference type="Proteomes" id="UP000238479">
    <property type="component" value="Chromosome 3"/>
</dbReference>
<keyword evidence="2" id="KW-1185">Reference proteome</keyword>
<protein>
    <submittedName>
        <fullName evidence="1">Uncharacterized protein</fullName>
    </submittedName>
</protein>
<evidence type="ECO:0000313" key="1">
    <source>
        <dbReference type="EMBL" id="PRQ41963.1"/>
    </source>
</evidence>
<sequence length="53" mass="5752">MAMRNSGSCVSMEFLDRQRARFNSVLRALSAGNWGSNLCSLFTSPNPPSTPST</sequence>
<organism evidence="1 2">
    <name type="scientific">Rosa chinensis</name>
    <name type="common">China rose</name>
    <dbReference type="NCBI Taxonomy" id="74649"/>
    <lineage>
        <taxon>Eukaryota</taxon>
        <taxon>Viridiplantae</taxon>
        <taxon>Streptophyta</taxon>
        <taxon>Embryophyta</taxon>
        <taxon>Tracheophyta</taxon>
        <taxon>Spermatophyta</taxon>
        <taxon>Magnoliopsida</taxon>
        <taxon>eudicotyledons</taxon>
        <taxon>Gunneridae</taxon>
        <taxon>Pentapetalae</taxon>
        <taxon>rosids</taxon>
        <taxon>fabids</taxon>
        <taxon>Rosales</taxon>
        <taxon>Rosaceae</taxon>
        <taxon>Rosoideae</taxon>
        <taxon>Rosoideae incertae sedis</taxon>
        <taxon>Rosa</taxon>
    </lineage>
</organism>
<dbReference type="AlphaFoldDB" id="A0A2P6R6A6"/>